<protein>
    <submittedName>
        <fullName evidence="2">Uncharacterized protein</fullName>
    </submittedName>
</protein>
<keyword evidence="1" id="KW-0812">Transmembrane</keyword>
<proteinExistence type="predicted"/>
<sequence length="57" mass="6800">MIWVKRILFTFIYLLLVYFIMTFTNISLLVVLLFSIIFSSFISRNSIFSGLEKYLHS</sequence>
<evidence type="ECO:0000313" key="2">
    <source>
        <dbReference type="EMBL" id="VYU60978.1"/>
    </source>
</evidence>
<accession>A0A6N3G895</accession>
<feature type="transmembrane region" description="Helical" evidence="1">
    <location>
        <begin position="12"/>
        <end position="42"/>
    </location>
</feature>
<keyword evidence="1" id="KW-0472">Membrane</keyword>
<evidence type="ECO:0000256" key="1">
    <source>
        <dbReference type="SAM" id="Phobius"/>
    </source>
</evidence>
<gene>
    <name evidence="2" type="ORF">ECLFYP2_00794</name>
</gene>
<reference evidence="2" key="1">
    <citation type="submission" date="2019-11" db="EMBL/GenBank/DDBJ databases">
        <authorList>
            <person name="Feng L."/>
        </authorList>
    </citation>
    <scope>NUCLEOTIDE SEQUENCE</scope>
    <source>
        <strain evidence="2">ECasseliflavusLFYP2</strain>
    </source>
</reference>
<name>A0A6N3G895_ENTCA</name>
<organism evidence="2">
    <name type="scientific">Enterococcus casseliflavus</name>
    <name type="common">Enterococcus flavescens</name>
    <dbReference type="NCBI Taxonomy" id="37734"/>
    <lineage>
        <taxon>Bacteria</taxon>
        <taxon>Bacillati</taxon>
        <taxon>Bacillota</taxon>
        <taxon>Bacilli</taxon>
        <taxon>Lactobacillales</taxon>
        <taxon>Enterococcaceae</taxon>
        <taxon>Enterococcus</taxon>
    </lineage>
</organism>
<keyword evidence="1" id="KW-1133">Transmembrane helix</keyword>
<dbReference type="EMBL" id="CACRTX010000018">
    <property type="protein sequence ID" value="VYU60978.1"/>
    <property type="molecule type" value="Genomic_DNA"/>
</dbReference>
<dbReference type="AlphaFoldDB" id="A0A6N3G895"/>